<proteinExistence type="predicted"/>
<dbReference type="Proteomes" id="UP001165423">
    <property type="component" value="Unassembled WGS sequence"/>
</dbReference>
<gene>
    <name evidence="1" type="ORF">MQC88_10420</name>
</gene>
<evidence type="ECO:0000313" key="1">
    <source>
        <dbReference type="EMBL" id="MCJ0826359.1"/>
    </source>
</evidence>
<evidence type="ECO:0000313" key="2">
    <source>
        <dbReference type="Proteomes" id="UP001165423"/>
    </source>
</evidence>
<reference evidence="1 2" key="1">
    <citation type="submission" date="2022-03" db="EMBL/GenBank/DDBJ databases">
        <title>Luteimonas soily sp. nov., a novel bacterium isolated from the soil.</title>
        <authorList>
            <person name="Zhang X."/>
        </authorList>
    </citation>
    <scope>NUCLEOTIDE SEQUENCE [LARGE SCALE GENOMIC DNA]</scope>
    <source>
        <strain evidence="1 2">50</strain>
    </source>
</reference>
<organism evidence="1 2">
    <name type="scientific">Cognatiluteimonas sedimenti</name>
    <dbReference type="NCBI Taxonomy" id="2927791"/>
    <lineage>
        <taxon>Bacteria</taxon>
        <taxon>Pseudomonadati</taxon>
        <taxon>Pseudomonadota</taxon>
        <taxon>Gammaproteobacteria</taxon>
        <taxon>Lysobacterales</taxon>
        <taxon>Lysobacteraceae</taxon>
        <taxon>Cognatiluteimonas</taxon>
    </lineage>
</organism>
<protein>
    <submittedName>
        <fullName evidence="1">Uncharacterized protein</fullName>
    </submittedName>
</protein>
<accession>A0ABT0A5U3</accession>
<name>A0ABT0A5U3_9GAMM</name>
<dbReference type="EMBL" id="JALGCL010000003">
    <property type="protein sequence ID" value="MCJ0826359.1"/>
    <property type="molecule type" value="Genomic_DNA"/>
</dbReference>
<sequence>MRIRRALAFIAAGLVVAAPAIAWAAFKPVRVLAPSLNGVSCLDRVCVEDLSQLSNATELQRRAVAVVGRKLVPLEQAPLTVFCSSRRCYRSFGGGMERGATLFDWGVIIPPESWQPYIVEHEYIHMLQAQQLGLIGRQQTPAWFKEGMPFFVSEPPAYDLPDYARPLVTQYKAWERKVGRNNVWKAAASL</sequence>
<dbReference type="RefSeq" id="WP_243321736.1">
    <property type="nucleotide sequence ID" value="NZ_JALGCL010000003.1"/>
</dbReference>
<comment type="caution">
    <text evidence="1">The sequence shown here is derived from an EMBL/GenBank/DDBJ whole genome shotgun (WGS) entry which is preliminary data.</text>
</comment>
<keyword evidence="2" id="KW-1185">Reference proteome</keyword>